<accession>A0A6L9S4V1</accession>
<keyword evidence="3" id="KW-1003">Cell membrane</keyword>
<feature type="transmembrane region" description="Helical" evidence="7">
    <location>
        <begin position="186"/>
        <end position="207"/>
    </location>
</feature>
<evidence type="ECO:0000256" key="8">
    <source>
        <dbReference type="SAM" id="MobiDB-lite"/>
    </source>
</evidence>
<feature type="transmembrane region" description="Helical" evidence="7">
    <location>
        <begin position="228"/>
        <end position="253"/>
    </location>
</feature>
<evidence type="ECO:0000259" key="9">
    <source>
        <dbReference type="PROSITE" id="PS50928"/>
    </source>
</evidence>
<dbReference type="PROSITE" id="PS50928">
    <property type="entry name" value="ABC_TM1"/>
    <property type="match status" value="1"/>
</dbReference>
<comment type="caution">
    <text evidence="10">The sequence shown here is derived from an EMBL/GenBank/DDBJ whole genome shotgun (WGS) entry which is preliminary data.</text>
</comment>
<reference evidence="10 11" key="1">
    <citation type="submission" date="2020-02" db="EMBL/GenBank/DDBJ databases">
        <authorList>
            <person name="Li X.-J."/>
            <person name="Han X.-M."/>
        </authorList>
    </citation>
    <scope>NUCLEOTIDE SEQUENCE [LARGE SCALE GENOMIC DNA]</scope>
    <source>
        <strain evidence="10 11">CCTCC AB 2017055</strain>
    </source>
</reference>
<dbReference type="Gene3D" id="1.10.3720.10">
    <property type="entry name" value="MetI-like"/>
    <property type="match status" value="1"/>
</dbReference>
<evidence type="ECO:0000256" key="5">
    <source>
        <dbReference type="ARBA" id="ARBA00022989"/>
    </source>
</evidence>
<protein>
    <submittedName>
        <fullName evidence="10">Carbohydrate ABC transporter permease</fullName>
    </submittedName>
</protein>
<comment type="subcellular location">
    <subcellularLocation>
        <location evidence="1 7">Cell membrane</location>
        <topology evidence="1 7">Multi-pass membrane protein</topology>
    </subcellularLocation>
</comment>
<keyword evidence="11" id="KW-1185">Reference proteome</keyword>
<keyword evidence="4 7" id="KW-0812">Transmembrane</keyword>
<name>A0A6L9S4V1_9ACTN</name>
<feature type="transmembrane region" description="Helical" evidence="7">
    <location>
        <begin position="57"/>
        <end position="79"/>
    </location>
</feature>
<evidence type="ECO:0000256" key="3">
    <source>
        <dbReference type="ARBA" id="ARBA00022475"/>
    </source>
</evidence>
<keyword evidence="5 7" id="KW-1133">Transmembrane helix</keyword>
<dbReference type="Pfam" id="PF00528">
    <property type="entry name" value="BPD_transp_1"/>
    <property type="match status" value="1"/>
</dbReference>
<evidence type="ECO:0000256" key="1">
    <source>
        <dbReference type="ARBA" id="ARBA00004651"/>
    </source>
</evidence>
<dbReference type="Proteomes" id="UP000475214">
    <property type="component" value="Unassembled WGS sequence"/>
</dbReference>
<evidence type="ECO:0000256" key="7">
    <source>
        <dbReference type="RuleBase" id="RU363032"/>
    </source>
</evidence>
<dbReference type="InterPro" id="IPR000515">
    <property type="entry name" value="MetI-like"/>
</dbReference>
<feature type="transmembrane region" description="Helical" evidence="7">
    <location>
        <begin position="289"/>
        <end position="308"/>
    </location>
</feature>
<keyword evidence="2 7" id="KW-0813">Transport</keyword>
<proteinExistence type="inferred from homology"/>
<keyword evidence="6 7" id="KW-0472">Membrane</keyword>
<dbReference type="GO" id="GO:0005886">
    <property type="term" value="C:plasma membrane"/>
    <property type="evidence" value="ECO:0007669"/>
    <property type="project" value="UniProtKB-SubCell"/>
</dbReference>
<dbReference type="GO" id="GO:0055085">
    <property type="term" value="P:transmembrane transport"/>
    <property type="evidence" value="ECO:0007669"/>
    <property type="project" value="InterPro"/>
</dbReference>
<dbReference type="InterPro" id="IPR035906">
    <property type="entry name" value="MetI-like_sf"/>
</dbReference>
<sequence length="324" mass="35576">MSTELTTTTAPGDDRQGRRRGIGRGRSGDRPARKAQRRREALDTRVAGESRGAVRTVLAHVGVVIAAVLFALPLVYAFFSALKPNTEVFSMPPRLLASEVRWSNFADVFSYGPFTTYITNSFFVATAGTLVVLVVSTTAGYAFGRLRWPGRDLVFVLFLATLMVPQEVLVVPMFILMQWFGWVDSYQSLIFPFAFTAFGTFLMRQFFRGIPYELDEAARVDGAGAFRAFAQIILPLAKPAVAVLAVFTFLSFWNSYLWPLITVVDYDAHGTLPIGLASFSGQNGTRWDLQMAAAIISMIPTTILVIALQKHLVKGIATAGLGGR</sequence>
<evidence type="ECO:0000313" key="11">
    <source>
        <dbReference type="Proteomes" id="UP000475214"/>
    </source>
</evidence>
<feature type="compositionally biased region" description="Basic and acidic residues" evidence="8">
    <location>
        <begin position="26"/>
        <end position="42"/>
    </location>
</feature>
<evidence type="ECO:0000256" key="4">
    <source>
        <dbReference type="ARBA" id="ARBA00022692"/>
    </source>
</evidence>
<dbReference type="AlphaFoldDB" id="A0A6L9S4V1"/>
<feature type="transmembrane region" description="Helical" evidence="7">
    <location>
        <begin position="155"/>
        <end position="180"/>
    </location>
</feature>
<dbReference type="EMBL" id="JAAGOA010000003">
    <property type="protein sequence ID" value="NED99663.1"/>
    <property type="molecule type" value="Genomic_DNA"/>
</dbReference>
<dbReference type="PANTHER" id="PTHR43744">
    <property type="entry name" value="ABC TRANSPORTER PERMEASE PROTEIN MG189-RELATED-RELATED"/>
    <property type="match status" value="1"/>
</dbReference>
<dbReference type="SUPFAM" id="SSF161098">
    <property type="entry name" value="MetI-like"/>
    <property type="match status" value="1"/>
</dbReference>
<organism evidence="10 11">
    <name type="scientific">Phytoactinopolyspora halotolerans</name>
    <dbReference type="NCBI Taxonomy" id="1981512"/>
    <lineage>
        <taxon>Bacteria</taxon>
        <taxon>Bacillati</taxon>
        <taxon>Actinomycetota</taxon>
        <taxon>Actinomycetes</taxon>
        <taxon>Jiangellales</taxon>
        <taxon>Jiangellaceae</taxon>
        <taxon>Phytoactinopolyspora</taxon>
    </lineage>
</organism>
<evidence type="ECO:0000256" key="2">
    <source>
        <dbReference type="ARBA" id="ARBA00022448"/>
    </source>
</evidence>
<evidence type="ECO:0000256" key="6">
    <source>
        <dbReference type="ARBA" id="ARBA00023136"/>
    </source>
</evidence>
<comment type="similarity">
    <text evidence="7">Belongs to the binding-protein-dependent transport system permease family.</text>
</comment>
<dbReference type="PANTHER" id="PTHR43744:SF12">
    <property type="entry name" value="ABC TRANSPORTER PERMEASE PROTEIN MG189-RELATED"/>
    <property type="match status" value="1"/>
</dbReference>
<dbReference type="RefSeq" id="WP_163733965.1">
    <property type="nucleotide sequence ID" value="NZ_JAAGOA010000003.1"/>
</dbReference>
<dbReference type="CDD" id="cd06261">
    <property type="entry name" value="TM_PBP2"/>
    <property type="match status" value="1"/>
</dbReference>
<feature type="transmembrane region" description="Helical" evidence="7">
    <location>
        <begin position="122"/>
        <end position="143"/>
    </location>
</feature>
<feature type="region of interest" description="Disordered" evidence="8">
    <location>
        <begin position="1"/>
        <end position="42"/>
    </location>
</feature>
<feature type="domain" description="ABC transmembrane type-1" evidence="9">
    <location>
        <begin position="118"/>
        <end position="308"/>
    </location>
</feature>
<gene>
    <name evidence="10" type="ORF">G1H10_05730</name>
</gene>
<evidence type="ECO:0000313" key="10">
    <source>
        <dbReference type="EMBL" id="NED99663.1"/>
    </source>
</evidence>
<feature type="compositionally biased region" description="Polar residues" evidence="8">
    <location>
        <begin position="1"/>
        <end position="10"/>
    </location>
</feature>